<comment type="caution">
    <text evidence="1">The sequence shown here is derived from an EMBL/GenBank/DDBJ whole genome shotgun (WGS) entry which is preliminary data.</text>
</comment>
<proteinExistence type="predicted"/>
<keyword evidence="2" id="KW-1185">Reference proteome</keyword>
<dbReference type="EMBL" id="LKBA01000002">
    <property type="protein sequence ID" value="KPN64684.1"/>
    <property type="molecule type" value="Genomic_DNA"/>
</dbReference>
<evidence type="ECO:0000313" key="2">
    <source>
        <dbReference type="Proteomes" id="UP000050471"/>
    </source>
</evidence>
<dbReference type="InterPro" id="IPR006517">
    <property type="entry name" value="Phage_terminase_lsu-like_C"/>
</dbReference>
<accession>A0A0P7I612</accession>
<name>A0A0P7I612_9RHOB</name>
<dbReference type="Proteomes" id="UP000050471">
    <property type="component" value="Unassembled WGS sequence"/>
</dbReference>
<sequence>MDVVEASIRRRLPDIIIEDALAMQRKYTCQMWFVETVQFQEMLRTELMKRAHQAGLSMPCFPVQPIADKNLRIERLQPPMKAGLIRLHNSQKTLIDQLQQWPNAAHDDGPDCLEMLHTHALEKAGGVFTGGGISVG</sequence>
<organism evidence="1 2">
    <name type="scientific">Aliiroseovarius crassostreae</name>
    <dbReference type="NCBI Taxonomy" id="154981"/>
    <lineage>
        <taxon>Bacteria</taxon>
        <taxon>Pseudomonadati</taxon>
        <taxon>Pseudomonadota</taxon>
        <taxon>Alphaproteobacteria</taxon>
        <taxon>Rhodobacterales</taxon>
        <taxon>Paracoccaceae</taxon>
        <taxon>Aliiroseovarius</taxon>
    </lineage>
</organism>
<dbReference type="STRING" id="154981.AKJ29_00165"/>
<evidence type="ECO:0000313" key="1">
    <source>
        <dbReference type="EMBL" id="KPN64684.1"/>
    </source>
</evidence>
<evidence type="ECO:0008006" key="3">
    <source>
        <dbReference type="Google" id="ProtNLM"/>
    </source>
</evidence>
<protein>
    <recommendedName>
        <fullName evidence="3">Terminase large subunit gp17-like C-terminal domain-containing protein</fullName>
    </recommendedName>
</protein>
<reference evidence="1 2" key="1">
    <citation type="submission" date="2015-09" db="EMBL/GenBank/DDBJ databases">
        <title>Draft genome sequence of Aliiroseovarius crassostreae CV919-312TSm, the causative agent of Roseovarius Oyster Disease (formerly Juvenile Oyster Disease).</title>
        <authorList>
            <person name="Kessner L."/>
            <person name="Spinard E."/>
            <person name="Nelson D."/>
        </authorList>
    </citation>
    <scope>NUCLEOTIDE SEQUENCE [LARGE SCALE GENOMIC DNA]</scope>
    <source>
        <strain evidence="1 2">CV919-312</strain>
    </source>
</reference>
<gene>
    <name evidence="1" type="ORF">AKJ29_00165</name>
</gene>
<dbReference type="AlphaFoldDB" id="A0A0P7I612"/>
<dbReference type="NCBIfam" id="TIGR01630">
    <property type="entry name" value="psiM2_ORF9"/>
    <property type="match status" value="1"/>
</dbReference>